<evidence type="ECO:0000313" key="10">
    <source>
        <dbReference type="Proteomes" id="UP000238164"/>
    </source>
</evidence>
<dbReference type="SUPFAM" id="SSF161098">
    <property type="entry name" value="MetI-like"/>
    <property type="match status" value="1"/>
</dbReference>
<dbReference type="RefSeq" id="WP_197710092.1">
    <property type="nucleotide sequence ID" value="NZ_BAAAGO010000018.1"/>
</dbReference>
<evidence type="ECO:0000259" key="8">
    <source>
        <dbReference type="PROSITE" id="PS50928"/>
    </source>
</evidence>
<comment type="similarity">
    <text evidence="7">Belongs to the binding-protein-dependent transport system permease family.</text>
</comment>
<feature type="transmembrane region" description="Helical" evidence="7">
    <location>
        <begin position="108"/>
        <end position="127"/>
    </location>
</feature>
<dbReference type="Pfam" id="PF00528">
    <property type="entry name" value="BPD_transp_1"/>
    <property type="match status" value="1"/>
</dbReference>
<feature type="transmembrane region" description="Helical" evidence="7">
    <location>
        <begin position="195"/>
        <end position="216"/>
    </location>
</feature>
<dbReference type="InterPro" id="IPR050366">
    <property type="entry name" value="BP-dependent_transpt_permease"/>
</dbReference>
<keyword evidence="6 7" id="KW-0472">Membrane</keyword>
<dbReference type="KEGG" id="mgg:MPLG2_1182"/>
<dbReference type="InterPro" id="IPR000515">
    <property type="entry name" value="MetI-like"/>
</dbReference>
<evidence type="ECO:0000256" key="5">
    <source>
        <dbReference type="ARBA" id="ARBA00022989"/>
    </source>
</evidence>
<name>A0A2N9JFE2_9ACTN</name>
<keyword evidence="2 7" id="KW-0813">Transport</keyword>
<dbReference type="PANTHER" id="PTHR43386">
    <property type="entry name" value="OLIGOPEPTIDE TRANSPORT SYSTEM PERMEASE PROTEIN APPC"/>
    <property type="match status" value="1"/>
</dbReference>
<evidence type="ECO:0000256" key="1">
    <source>
        <dbReference type="ARBA" id="ARBA00004651"/>
    </source>
</evidence>
<evidence type="ECO:0000256" key="7">
    <source>
        <dbReference type="RuleBase" id="RU363032"/>
    </source>
</evidence>
<dbReference type="AlphaFoldDB" id="A0A2N9JFE2"/>
<protein>
    <submittedName>
        <fullName evidence="9">Putative peptide transporter permease subunit: membrane component of ABC superfamily</fullName>
    </submittedName>
</protein>
<proteinExistence type="inferred from homology"/>
<feature type="domain" description="ABC transmembrane type-1" evidence="8">
    <location>
        <begin position="66"/>
        <end position="255"/>
    </location>
</feature>
<evidence type="ECO:0000256" key="6">
    <source>
        <dbReference type="ARBA" id="ARBA00023136"/>
    </source>
</evidence>
<dbReference type="PROSITE" id="PS50928">
    <property type="entry name" value="ABC_TM1"/>
    <property type="match status" value="1"/>
</dbReference>
<feature type="transmembrane region" description="Helical" evidence="7">
    <location>
        <begin position="62"/>
        <end position="87"/>
    </location>
</feature>
<comment type="subcellular location">
    <subcellularLocation>
        <location evidence="1 7">Cell membrane</location>
        <topology evidence="1 7">Multi-pass membrane protein</topology>
    </subcellularLocation>
</comment>
<reference evidence="9 10" key="1">
    <citation type="submission" date="2018-02" db="EMBL/GenBank/DDBJ databases">
        <authorList>
            <person name="Cohen D.B."/>
            <person name="Kent A.D."/>
        </authorList>
    </citation>
    <scope>NUCLEOTIDE SEQUENCE [LARGE SCALE GENOMIC DNA]</scope>
    <source>
        <strain evidence="9">1</strain>
    </source>
</reference>
<evidence type="ECO:0000256" key="2">
    <source>
        <dbReference type="ARBA" id="ARBA00022448"/>
    </source>
</evidence>
<evidence type="ECO:0000256" key="4">
    <source>
        <dbReference type="ARBA" id="ARBA00022692"/>
    </source>
</evidence>
<sequence length="270" mass="28182">MRRLALWLGAALVALLLAMALLSLVWTPYDPTLVVAGQRLQGPSAEHWLGTDAMGIDVFSRILVGAQTTIVVGVVSVSIAALLGVPLGMLAGQAGGWVDEVVMRVTDIAYAFPALLLAILLAARFGASPVTAMTAIGLATIPSFARVTRAGTKQVMSSDFVLAARASGTRWPGVSLRHVLPNIAPLIGVQASVTFALAILAEAALSYLGLSTAAIVPTWGKMLRDAQSVMFNAPLQALWPGLAIALAVLGFNLLGDGLRDLLDPRLREVS</sequence>
<keyword evidence="4 7" id="KW-0812">Transmembrane</keyword>
<keyword evidence="3" id="KW-1003">Cell membrane</keyword>
<dbReference type="InterPro" id="IPR035906">
    <property type="entry name" value="MetI-like_sf"/>
</dbReference>
<dbReference type="GO" id="GO:0005886">
    <property type="term" value="C:plasma membrane"/>
    <property type="evidence" value="ECO:0007669"/>
    <property type="project" value="UniProtKB-SubCell"/>
</dbReference>
<accession>A0A2N9JFE2</accession>
<organism evidence="9 10">
    <name type="scientific">Micropruina glycogenica</name>
    <dbReference type="NCBI Taxonomy" id="75385"/>
    <lineage>
        <taxon>Bacteria</taxon>
        <taxon>Bacillati</taxon>
        <taxon>Actinomycetota</taxon>
        <taxon>Actinomycetes</taxon>
        <taxon>Propionibacteriales</taxon>
        <taxon>Nocardioidaceae</taxon>
        <taxon>Micropruina</taxon>
    </lineage>
</organism>
<feature type="transmembrane region" description="Helical" evidence="7">
    <location>
        <begin position="237"/>
        <end position="255"/>
    </location>
</feature>
<dbReference type="GO" id="GO:0055085">
    <property type="term" value="P:transmembrane transport"/>
    <property type="evidence" value="ECO:0007669"/>
    <property type="project" value="InterPro"/>
</dbReference>
<dbReference type="PANTHER" id="PTHR43386:SF25">
    <property type="entry name" value="PEPTIDE ABC TRANSPORTER PERMEASE PROTEIN"/>
    <property type="match status" value="1"/>
</dbReference>
<dbReference type="EMBL" id="LT985188">
    <property type="protein sequence ID" value="SPD86218.1"/>
    <property type="molecule type" value="Genomic_DNA"/>
</dbReference>
<dbReference type="Gene3D" id="1.10.3720.10">
    <property type="entry name" value="MetI-like"/>
    <property type="match status" value="1"/>
</dbReference>
<evidence type="ECO:0000256" key="3">
    <source>
        <dbReference type="ARBA" id="ARBA00022475"/>
    </source>
</evidence>
<keyword evidence="5 7" id="KW-1133">Transmembrane helix</keyword>
<dbReference type="Proteomes" id="UP000238164">
    <property type="component" value="Chromosome 1"/>
</dbReference>
<keyword evidence="10" id="KW-1185">Reference proteome</keyword>
<gene>
    <name evidence="9" type="primary">yliD</name>
    <name evidence="9" type="ORF">MPLG2_1182</name>
</gene>
<evidence type="ECO:0000313" key="9">
    <source>
        <dbReference type="EMBL" id="SPD86218.1"/>
    </source>
</evidence>
<dbReference type="CDD" id="cd06261">
    <property type="entry name" value="TM_PBP2"/>
    <property type="match status" value="1"/>
</dbReference>